<dbReference type="EMBL" id="JANKBY010000375">
    <property type="protein sequence ID" value="MCR1824689.1"/>
    <property type="molecule type" value="Genomic_DNA"/>
</dbReference>
<accession>A0A9X2ME84</accession>
<organism evidence="1 2">
    <name type="scientific">Terrisporobacter muris</name>
    <dbReference type="NCBI Taxonomy" id="2963284"/>
    <lineage>
        <taxon>Bacteria</taxon>
        <taxon>Bacillati</taxon>
        <taxon>Bacillota</taxon>
        <taxon>Clostridia</taxon>
        <taxon>Peptostreptococcales</taxon>
        <taxon>Peptostreptococcaceae</taxon>
        <taxon>Terrisporobacter</taxon>
    </lineage>
</organism>
<proteinExistence type="predicted"/>
<evidence type="ECO:0000313" key="2">
    <source>
        <dbReference type="Proteomes" id="UP001140817"/>
    </source>
</evidence>
<protein>
    <submittedName>
        <fullName evidence="1">Uncharacterized protein</fullName>
    </submittedName>
</protein>
<keyword evidence="2" id="KW-1185">Reference proteome</keyword>
<evidence type="ECO:0000313" key="1">
    <source>
        <dbReference type="EMBL" id="MCR1824689.1"/>
    </source>
</evidence>
<reference evidence="1" key="1">
    <citation type="submission" date="2022-07" db="EMBL/GenBank/DDBJ databases">
        <title>Enhanced cultured diversity of the mouse gut microbiota enables custom-made synthetic communities.</title>
        <authorList>
            <person name="Afrizal A."/>
        </authorList>
    </citation>
    <scope>NUCLEOTIDE SEQUENCE</scope>
    <source>
        <strain evidence="1">DSM 29186</strain>
    </source>
</reference>
<dbReference type="Proteomes" id="UP001140817">
    <property type="component" value="Unassembled WGS sequence"/>
</dbReference>
<sequence length="60" mass="7164">KFNKGDEFMKKSKKNMDEYIAELEDYYEAAGKQDDFERDIDGKSDKEILDLYNNIFNNND</sequence>
<name>A0A9X2ME84_9FIRM</name>
<feature type="non-terminal residue" evidence="1">
    <location>
        <position position="1"/>
    </location>
</feature>
<comment type="caution">
    <text evidence="1">The sequence shown here is derived from an EMBL/GenBank/DDBJ whole genome shotgun (WGS) entry which is preliminary data.</text>
</comment>
<dbReference type="AlphaFoldDB" id="A0A9X2ME84"/>
<gene>
    <name evidence="1" type="ORF">NSA58_18065</name>
</gene>
<dbReference type="RefSeq" id="WP_257560775.1">
    <property type="nucleotide sequence ID" value="NZ_JANKBY010000375.1"/>
</dbReference>